<dbReference type="GO" id="GO:0004402">
    <property type="term" value="F:histone acetyltransferase activity"/>
    <property type="evidence" value="ECO:0007669"/>
    <property type="project" value="TreeGrafter"/>
</dbReference>
<dbReference type="RefSeq" id="XP_062664410.1">
    <property type="nucleotide sequence ID" value="XM_062805867.1"/>
</dbReference>
<feature type="region of interest" description="Disordered" evidence="1">
    <location>
        <begin position="205"/>
        <end position="227"/>
    </location>
</feature>
<evidence type="ECO:0000256" key="1">
    <source>
        <dbReference type="SAM" id="MobiDB-lite"/>
    </source>
</evidence>
<feature type="compositionally biased region" description="Basic residues" evidence="1">
    <location>
        <begin position="542"/>
        <end position="554"/>
    </location>
</feature>
<feature type="region of interest" description="Disordered" evidence="1">
    <location>
        <begin position="273"/>
        <end position="293"/>
    </location>
</feature>
<dbReference type="Pfam" id="PF15460">
    <property type="entry name" value="SAS4"/>
    <property type="match status" value="1"/>
</dbReference>
<dbReference type="GeneID" id="87842815"/>
<feature type="compositionally biased region" description="Basic and acidic residues" evidence="1">
    <location>
        <begin position="276"/>
        <end position="293"/>
    </location>
</feature>
<feature type="compositionally biased region" description="Low complexity" evidence="1">
    <location>
        <begin position="449"/>
        <end position="479"/>
    </location>
</feature>
<feature type="compositionally biased region" description="Acidic residues" evidence="1">
    <location>
        <begin position="404"/>
        <end position="424"/>
    </location>
</feature>
<reference evidence="3" key="2">
    <citation type="submission" date="2023-06" db="EMBL/GenBank/DDBJ databases">
        <authorList>
            <consortium name="Lawrence Berkeley National Laboratory"/>
            <person name="Haridas S."/>
            <person name="Hensen N."/>
            <person name="Bonometti L."/>
            <person name="Westerberg I."/>
            <person name="Brannstrom I.O."/>
            <person name="Guillou S."/>
            <person name="Cros-Aarteil S."/>
            <person name="Calhoun S."/>
            <person name="Kuo A."/>
            <person name="Mondo S."/>
            <person name="Pangilinan J."/>
            <person name="Riley R."/>
            <person name="Labutti K."/>
            <person name="Andreopoulos B."/>
            <person name="Lipzen A."/>
            <person name="Chen C."/>
            <person name="Yanf M."/>
            <person name="Daum C."/>
            <person name="Ng V."/>
            <person name="Clum A."/>
            <person name="Steindorff A."/>
            <person name="Ohm R."/>
            <person name="Martin F."/>
            <person name="Silar P."/>
            <person name="Natvig D."/>
            <person name="Lalanne C."/>
            <person name="Gautier V."/>
            <person name="Ament-Velasquez S.L."/>
            <person name="Kruys A."/>
            <person name="Hutchinson M.I."/>
            <person name="Powell A.J."/>
            <person name="Barry K."/>
            <person name="Miller A.N."/>
            <person name="Grigoriev I.V."/>
            <person name="Debuchy R."/>
            <person name="Gladieux P."/>
            <person name="Thoren M.H."/>
            <person name="Johannesson H."/>
        </authorList>
    </citation>
    <scope>NUCLEOTIDE SEQUENCE</scope>
    <source>
        <strain evidence="3">CBS 168.71</strain>
    </source>
</reference>
<feature type="compositionally biased region" description="Basic residues" evidence="1">
    <location>
        <begin position="121"/>
        <end position="138"/>
    </location>
</feature>
<gene>
    <name evidence="3" type="ORF">B0H64DRAFT_428861</name>
</gene>
<evidence type="ECO:0000259" key="2">
    <source>
        <dbReference type="Pfam" id="PF15460"/>
    </source>
</evidence>
<feature type="region of interest" description="Disordered" evidence="1">
    <location>
        <begin position="364"/>
        <end position="484"/>
    </location>
</feature>
<feature type="compositionally biased region" description="Pro residues" evidence="1">
    <location>
        <begin position="205"/>
        <end position="219"/>
    </location>
</feature>
<accession>A0AAE0HQX1</accession>
<sequence length="554" mass="61300">MALTASMTRARKLAATGHPFSKANSHYAPRPKRQRDHSERDFENIVAKKSKLTTGIAVEIPARSSLHARFTNDDADTADTSHANSAPTAPIAATNAPASHRVPNGPKPAPGSSQQQQQQQQRRRPPTPTKHRSKVSKGLKHELDRLQPNEADTKDQGRKLRSQEAIRFKSELSSYFPEYDEVIGNDPKETHFLNADTPIVIIPDAPPPTQQPAPHPASPTPGHQHNNYPTRSYSDALYTDLFDAQRIDFSFLSNPAAATSDPLPDTLFAPAHKKAERTERSIRNTEKGRAQHERDQIVRLLDALQGHDWLRVMGVSGVTEPKKRAFEPARAHFVRGCEAILDKFRRWSREEKRRRAELLERRQAFLSGGEGSTCGEGVESDEEGEGEEAEEEGDARRSEGGGESGEEVEDADDVEDEPPDESDVDASIAKQLREEALAAAAKKRRAKPGGKAAAAKRATTTARGKSAAAPVSHVPAAARESAEPPREIVSFFRKRYQRDAALSTNRRKGRTVLAWGEPLPEMPEAEFELPAALRDDDSLRSPPRKKRRAKRVKE</sequence>
<organism evidence="3 4">
    <name type="scientific">Chaetomium fimeti</name>
    <dbReference type="NCBI Taxonomy" id="1854472"/>
    <lineage>
        <taxon>Eukaryota</taxon>
        <taxon>Fungi</taxon>
        <taxon>Dikarya</taxon>
        <taxon>Ascomycota</taxon>
        <taxon>Pezizomycotina</taxon>
        <taxon>Sordariomycetes</taxon>
        <taxon>Sordariomycetidae</taxon>
        <taxon>Sordariales</taxon>
        <taxon>Chaetomiaceae</taxon>
        <taxon>Chaetomium</taxon>
    </lineage>
</organism>
<dbReference type="InterPro" id="IPR038988">
    <property type="entry name" value="Sas4"/>
</dbReference>
<evidence type="ECO:0000313" key="4">
    <source>
        <dbReference type="Proteomes" id="UP001278766"/>
    </source>
</evidence>
<dbReference type="GO" id="GO:0033255">
    <property type="term" value="C:SAS acetyltransferase complex"/>
    <property type="evidence" value="ECO:0007669"/>
    <property type="project" value="InterPro"/>
</dbReference>
<comment type="caution">
    <text evidence="3">The sequence shown here is derived from an EMBL/GenBank/DDBJ whole genome shotgun (WGS) entry which is preliminary data.</text>
</comment>
<dbReference type="InterPro" id="IPR029184">
    <property type="entry name" value="Sas4_dom"/>
</dbReference>
<dbReference type="PANTHER" id="PTHR38422">
    <property type="entry name" value="SOMETHING ABOUT SILENCING PROTEIN 4"/>
    <property type="match status" value="1"/>
</dbReference>
<feature type="compositionally biased region" description="Basic and acidic residues" evidence="1">
    <location>
        <begin position="139"/>
        <end position="162"/>
    </location>
</feature>
<reference evidence="3" key="1">
    <citation type="journal article" date="2023" name="Mol. Phylogenet. Evol.">
        <title>Genome-scale phylogeny and comparative genomics of the fungal order Sordariales.</title>
        <authorList>
            <person name="Hensen N."/>
            <person name="Bonometti L."/>
            <person name="Westerberg I."/>
            <person name="Brannstrom I.O."/>
            <person name="Guillou S."/>
            <person name="Cros-Aarteil S."/>
            <person name="Calhoun S."/>
            <person name="Haridas S."/>
            <person name="Kuo A."/>
            <person name="Mondo S."/>
            <person name="Pangilinan J."/>
            <person name="Riley R."/>
            <person name="LaButti K."/>
            <person name="Andreopoulos B."/>
            <person name="Lipzen A."/>
            <person name="Chen C."/>
            <person name="Yan M."/>
            <person name="Daum C."/>
            <person name="Ng V."/>
            <person name="Clum A."/>
            <person name="Steindorff A."/>
            <person name="Ohm R.A."/>
            <person name="Martin F."/>
            <person name="Silar P."/>
            <person name="Natvig D.O."/>
            <person name="Lalanne C."/>
            <person name="Gautier V."/>
            <person name="Ament-Velasquez S.L."/>
            <person name="Kruys A."/>
            <person name="Hutchinson M.I."/>
            <person name="Powell A.J."/>
            <person name="Barry K."/>
            <person name="Miller A.N."/>
            <person name="Grigoriev I.V."/>
            <person name="Debuchy R."/>
            <person name="Gladieux P."/>
            <person name="Hiltunen Thoren M."/>
            <person name="Johannesson H."/>
        </authorList>
    </citation>
    <scope>NUCLEOTIDE SEQUENCE</scope>
    <source>
        <strain evidence="3">CBS 168.71</strain>
    </source>
</reference>
<feature type="region of interest" description="Disordered" evidence="1">
    <location>
        <begin position="1"/>
        <end position="162"/>
    </location>
</feature>
<keyword evidence="4" id="KW-1185">Reference proteome</keyword>
<feature type="compositionally biased region" description="Low complexity" evidence="1">
    <location>
        <begin position="83"/>
        <end position="99"/>
    </location>
</feature>
<dbReference type="PANTHER" id="PTHR38422:SF1">
    <property type="entry name" value="SOMETHING ABOUT SILENCING PROTEIN 4"/>
    <property type="match status" value="1"/>
</dbReference>
<evidence type="ECO:0000313" key="3">
    <source>
        <dbReference type="EMBL" id="KAK3300896.1"/>
    </source>
</evidence>
<protein>
    <submittedName>
        <fullName evidence="3">Something about silencing, SAS, complex subunit 4-domain-containing protein</fullName>
    </submittedName>
</protein>
<dbReference type="EMBL" id="JAUEPN010000001">
    <property type="protein sequence ID" value="KAK3300896.1"/>
    <property type="molecule type" value="Genomic_DNA"/>
</dbReference>
<proteinExistence type="predicted"/>
<feature type="region of interest" description="Disordered" evidence="1">
    <location>
        <begin position="526"/>
        <end position="554"/>
    </location>
</feature>
<name>A0AAE0HQX1_9PEZI</name>
<dbReference type="Proteomes" id="UP001278766">
    <property type="component" value="Unassembled WGS sequence"/>
</dbReference>
<feature type="domain" description="Something about silencing protein 4" evidence="2">
    <location>
        <begin position="261"/>
        <end position="356"/>
    </location>
</feature>
<dbReference type="AlphaFoldDB" id="A0AAE0HQX1"/>
<feature type="compositionally biased region" description="Acidic residues" evidence="1">
    <location>
        <begin position="378"/>
        <end position="393"/>
    </location>
</feature>